<dbReference type="KEGG" id="copr:Cop2CBH44_20710"/>
<protein>
    <recommendedName>
        <fullName evidence="3">Glycosyltransferase</fullName>
    </recommendedName>
</protein>
<gene>
    <name evidence="1" type="ORF">Cop2CBH44_20710</name>
</gene>
<dbReference type="SUPFAM" id="SSF53756">
    <property type="entry name" value="UDP-Glycosyltransferase/glycogen phosphorylase"/>
    <property type="match status" value="1"/>
</dbReference>
<proteinExistence type="predicted"/>
<dbReference type="Gene3D" id="3.40.50.2000">
    <property type="entry name" value="Glycogen Phosphorylase B"/>
    <property type="match status" value="2"/>
</dbReference>
<evidence type="ECO:0000313" key="2">
    <source>
        <dbReference type="Proteomes" id="UP000594042"/>
    </source>
</evidence>
<evidence type="ECO:0000313" key="1">
    <source>
        <dbReference type="EMBL" id="BCI63718.1"/>
    </source>
</evidence>
<organism evidence="1 2">
    <name type="scientific">Coprobacter secundus subsp. similis</name>
    <dbReference type="NCBI Taxonomy" id="2751153"/>
    <lineage>
        <taxon>Bacteria</taxon>
        <taxon>Pseudomonadati</taxon>
        <taxon>Bacteroidota</taxon>
        <taxon>Bacteroidia</taxon>
        <taxon>Bacteroidales</taxon>
        <taxon>Barnesiellaceae</taxon>
        <taxon>Coprobacter</taxon>
    </lineage>
</organism>
<dbReference type="EMBL" id="AP023322">
    <property type="protein sequence ID" value="BCI63718.1"/>
    <property type="molecule type" value="Genomic_DNA"/>
</dbReference>
<dbReference type="AlphaFoldDB" id="A0A7G1HZV6"/>
<name>A0A7G1HZV6_9BACT</name>
<keyword evidence="2" id="KW-1185">Reference proteome</keyword>
<sequence length="410" mass="47712">MHILLLTDSLQTYPECIHSGYAHIISALLHGNHQISILYSGNFIDSPSWLQKANTYYMADSSDSQNYSLKSILKLIFRPQKHYLKKINLWKQNICSLLEKQQKFNLIFVLPGNNSNIINHALSEISTNIPWIGDASSNWDTLLKEKHFYYYNKKLKYNISNIINKAAFLTCPSMRLYERLQKRIPNLKQKLLYIPFPNSNIEGLHLDPNDTNIKFSPSTFTLLYPGNLNNGIFQHRFLNAFSRFIKQSYEGKNHIKLLLTGNIDSKIIKRIKKHGLKSNTYIINVSYYKLLELFQETSALLHIEENNNDAILLPHYLPAYIASGRTIIALTQYHSETKRLLKNNNTIYANSTDEDDIYYSFVRAWSQWKNEESNKHYPESLTYLISEQNFNNVIDIALRCSINTNVSIKQ</sequence>
<accession>A0A7G1HZV6</accession>
<evidence type="ECO:0008006" key="3">
    <source>
        <dbReference type="Google" id="ProtNLM"/>
    </source>
</evidence>
<dbReference type="Proteomes" id="UP000594042">
    <property type="component" value="Chromosome"/>
</dbReference>
<reference evidence="2" key="1">
    <citation type="submission" date="2020-07" db="EMBL/GenBank/DDBJ databases">
        <title>Complete genome sequencing of Coprobacter sp. strain 2CBH44.</title>
        <authorList>
            <person name="Sakamoto M."/>
            <person name="Murakami T."/>
            <person name="Mori H."/>
        </authorList>
    </citation>
    <scope>NUCLEOTIDE SEQUENCE [LARGE SCALE GENOMIC DNA]</scope>
    <source>
        <strain evidence="2">2CBH44</strain>
    </source>
</reference>